<comment type="subunit">
    <text evidence="10">Homodimer.</text>
</comment>
<evidence type="ECO:0000256" key="5">
    <source>
        <dbReference type="ARBA" id="ARBA00022694"/>
    </source>
</evidence>
<evidence type="ECO:0000313" key="13">
    <source>
        <dbReference type="EMBL" id="EJP72369.1"/>
    </source>
</evidence>
<comment type="function">
    <text evidence="10">Digests double-stranded RNA. Involved in the processing of primary rRNA transcript to yield the immediate precursors to the large and small rRNAs (23S and 16S). Processes some mRNAs, and tRNAs when they are encoded in the rRNA operon. Processes pre-crRNA and tracrRNA of type II CRISPR loci if present in the organism.</text>
</comment>
<dbReference type="GO" id="GO:0006364">
    <property type="term" value="P:rRNA processing"/>
    <property type="evidence" value="ECO:0007669"/>
    <property type="project" value="UniProtKB-UniRule"/>
</dbReference>
<comment type="catalytic activity">
    <reaction evidence="1 10">
        <text>Endonucleolytic cleavage to 5'-phosphomonoester.</text>
        <dbReference type="EC" id="3.1.26.3"/>
    </reaction>
</comment>
<dbReference type="InterPro" id="IPR011907">
    <property type="entry name" value="RNase_III"/>
</dbReference>
<sequence>MLNKIEEILGYKFSNIQLLDLALTHKSFDKAKNNERLEFLGDAVLNLIISEHLSNIYPDETEGSLTRMRSLIVKGESLTSVFLNLGIKEFIKLSKGTSNIEHDKKLSIYEDCMESLIAAIYLDSDYKTTRDYVVNIFDTELKSIDKNAPNKDSKSLLQEFMQKKEMDLPEYQSQENGIGAFQSIINLNKKRFVGYGSSKKEAEQDVAKKTLSYLSNNDE</sequence>
<dbReference type="Gene3D" id="3.30.160.20">
    <property type="match status" value="1"/>
</dbReference>
<protein>
    <recommendedName>
        <fullName evidence="10">Ribonuclease 3</fullName>
        <ecNumber evidence="10">3.1.26.3</ecNumber>
    </recommendedName>
    <alternativeName>
        <fullName evidence="10">Ribonuclease III</fullName>
        <shortName evidence="10">RNase III</shortName>
    </alternativeName>
</protein>
<dbReference type="GO" id="GO:0003725">
    <property type="term" value="F:double-stranded RNA binding"/>
    <property type="evidence" value="ECO:0007669"/>
    <property type="project" value="TreeGrafter"/>
</dbReference>
<keyword evidence="8 10" id="KW-0378">Hydrolase</keyword>
<feature type="active site" evidence="10">
    <location>
        <position position="114"/>
    </location>
</feature>
<feature type="domain" description="RNase III" evidence="12">
    <location>
        <begin position="2"/>
        <end position="125"/>
    </location>
</feature>
<dbReference type="SUPFAM" id="SSF54768">
    <property type="entry name" value="dsRNA-binding domain-like"/>
    <property type="match status" value="1"/>
</dbReference>
<dbReference type="SUPFAM" id="SSF69065">
    <property type="entry name" value="RNase III domain-like"/>
    <property type="match status" value="1"/>
</dbReference>
<feature type="binding site" evidence="10">
    <location>
        <position position="38"/>
    </location>
    <ligand>
        <name>Mg(2+)</name>
        <dbReference type="ChEBI" id="CHEBI:18420"/>
    </ligand>
</feature>
<feature type="active site" evidence="10">
    <location>
        <position position="42"/>
    </location>
</feature>
<dbReference type="InterPro" id="IPR014720">
    <property type="entry name" value="dsRBD_dom"/>
</dbReference>
<evidence type="ECO:0000256" key="9">
    <source>
        <dbReference type="ARBA" id="ARBA00022884"/>
    </source>
</evidence>
<feature type="binding site" evidence="10">
    <location>
        <position position="114"/>
    </location>
    <ligand>
        <name>Mg(2+)</name>
        <dbReference type="ChEBI" id="CHEBI:18420"/>
    </ligand>
</feature>
<reference evidence="13 14" key="1">
    <citation type="journal article" date="2012" name="ISME J.">
        <title>Genomic insights to SAR86, an abundant and uncultivated marine bacterial lineage.</title>
        <authorList>
            <person name="Dupont C.L."/>
            <person name="Rusch D.B."/>
            <person name="Yooseph S."/>
            <person name="Lombardo M.J."/>
            <person name="Richter R.A."/>
            <person name="Valas R."/>
            <person name="Novotny M."/>
            <person name="Yee-Greenbaum J."/>
            <person name="Selengut J.D."/>
            <person name="Haft D.H."/>
            <person name="Halpern A.L."/>
            <person name="Lasken R.S."/>
            <person name="Nealson K."/>
            <person name="Friedman R."/>
            <person name="Venter J.C."/>
        </authorList>
    </citation>
    <scope>NUCLEOTIDE SEQUENCE [LARGE SCALE GENOMIC DNA]</scope>
</reference>
<evidence type="ECO:0000256" key="1">
    <source>
        <dbReference type="ARBA" id="ARBA00000109"/>
    </source>
</evidence>
<keyword evidence="9 10" id="KW-0694">RNA-binding</keyword>
<dbReference type="Pfam" id="PF14622">
    <property type="entry name" value="Ribonucleas_3_3"/>
    <property type="match status" value="1"/>
</dbReference>
<feature type="binding site" evidence="10">
    <location>
        <position position="111"/>
    </location>
    <ligand>
        <name>Mg(2+)</name>
        <dbReference type="ChEBI" id="CHEBI:18420"/>
    </ligand>
</feature>
<feature type="domain" description="DRBM" evidence="11">
    <location>
        <begin position="152"/>
        <end position="216"/>
    </location>
</feature>
<dbReference type="GO" id="GO:0046872">
    <property type="term" value="F:metal ion binding"/>
    <property type="evidence" value="ECO:0007669"/>
    <property type="project" value="UniProtKB-KW"/>
</dbReference>
<comment type="subcellular location">
    <subcellularLocation>
        <location evidence="10">Cytoplasm</location>
    </subcellularLocation>
</comment>
<dbReference type="Proteomes" id="UP000010116">
    <property type="component" value="Unassembled WGS sequence"/>
</dbReference>
<evidence type="ECO:0000256" key="7">
    <source>
        <dbReference type="ARBA" id="ARBA00022759"/>
    </source>
</evidence>
<dbReference type="FunFam" id="1.10.1520.10:FF:000001">
    <property type="entry name" value="Ribonuclease 3"/>
    <property type="match status" value="1"/>
</dbReference>
<dbReference type="GO" id="GO:0004525">
    <property type="term" value="F:ribonuclease III activity"/>
    <property type="evidence" value="ECO:0007669"/>
    <property type="project" value="UniProtKB-UniRule"/>
</dbReference>
<keyword evidence="10" id="KW-0479">Metal-binding</keyword>
<evidence type="ECO:0000259" key="12">
    <source>
        <dbReference type="PROSITE" id="PS50142"/>
    </source>
</evidence>
<keyword evidence="5 10" id="KW-0819">tRNA processing</keyword>
<dbReference type="HAMAP" id="MF_00104">
    <property type="entry name" value="RNase_III"/>
    <property type="match status" value="1"/>
</dbReference>
<keyword evidence="10" id="KW-0963">Cytoplasm</keyword>
<evidence type="ECO:0000256" key="4">
    <source>
        <dbReference type="ARBA" id="ARBA00022664"/>
    </source>
</evidence>
<dbReference type="EMBL" id="JH611193">
    <property type="protein sequence ID" value="EJP72369.1"/>
    <property type="molecule type" value="Genomic_DNA"/>
</dbReference>
<keyword evidence="10" id="KW-0460">Magnesium</keyword>
<keyword evidence="6 10" id="KW-0540">Nuclease</keyword>
<comment type="cofactor">
    <cofactor evidence="10">
        <name>Mg(2+)</name>
        <dbReference type="ChEBI" id="CHEBI:18420"/>
    </cofactor>
</comment>
<dbReference type="GO" id="GO:0005737">
    <property type="term" value="C:cytoplasm"/>
    <property type="evidence" value="ECO:0007669"/>
    <property type="project" value="UniProtKB-SubCell"/>
</dbReference>
<dbReference type="SMART" id="SM00535">
    <property type="entry name" value="RIBOc"/>
    <property type="match status" value="1"/>
</dbReference>
<keyword evidence="7 10" id="KW-0255">Endonuclease</keyword>
<accession>J4KSA6</accession>
<organism evidence="13 14">
    <name type="scientific">SAR86 cluster bacterium SAR86B</name>
    <dbReference type="NCBI Taxonomy" id="1123867"/>
    <lineage>
        <taxon>Bacteria</taxon>
        <taxon>Pseudomonadati</taxon>
        <taxon>Pseudomonadota</taxon>
        <taxon>Gammaproteobacteria</taxon>
        <taxon>SAR86 cluster</taxon>
    </lineage>
</organism>
<name>J4KSA6_9GAMM</name>
<dbReference type="CDD" id="cd00593">
    <property type="entry name" value="RIBOc"/>
    <property type="match status" value="1"/>
</dbReference>
<dbReference type="Gene3D" id="1.10.1520.10">
    <property type="entry name" value="Ribonuclease III domain"/>
    <property type="match status" value="1"/>
</dbReference>
<dbReference type="Pfam" id="PF00035">
    <property type="entry name" value="dsrm"/>
    <property type="match status" value="1"/>
</dbReference>
<dbReference type="GO" id="GO:0019843">
    <property type="term" value="F:rRNA binding"/>
    <property type="evidence" value="ECO:0007669"/>
    <property type="project" value="UniProtKB-KW"/>
</dbReference>
<keyword evidence="10" id="KW-0699">rRNA-binding</keyword>
<dbReference type="HOGENOM" id="CLU_000907_1_1_6"/>
<evidence type="ECO:0000256" key="8">
    <source>
        <dbReference type="ARBA" id="ARBA00022801"/>
    </source>
</evidence>
<dbReference type="PROSITE" id="PS00517">
    <property type="entry name" value="RNASE_3_1"/>
    <property type="match status" value="1"/>
</dbReference>
<evidence type="ECO:0000256" key="2">
    <source>
        <dbReference type="ARBA" id="ARBA00010183"/>
    </source>
</evidence>
<dbReference type="EC" id="3.1.26.3" evidence="10"/>
<dbReference type="PROSITE" id="PS50137">
    <property type="entry name" value="DS_RBD"/>
    <property type="match status" value="1"/>
</dbReference>
<keyword evidence="3 10" id="KW-0698">rRNA processing</keyword>
<dbReference type="AlphaFoldDB" id="J4KSA6"/>
<dbReference type="InterPro" id="IPR000999">
    <property type="entry name" value="RNase_III_dom"/>
</dbReference>
<evidence type="ECO:0000256" key="6">
    <source>
        <dbReference type="ARBA" id="ARBA00022722"/>
    </source>
</evidence>
<dbReference type="PANTHER" id="PTHR11207">
    <property type="entry name" value="RIBONUCLEASE III"/>
    <property type="match status" value="1"/>
</dbReference>
<dbReference type="InterPro" id="IPR036389">
    <property type="entry name" value="RNase_III_sf"/>
</dbReference>
<dbReference type="GO" id="GO:0008033">
    <property type="term" value="P:tRNA processing"/>
    <property type="evidence" value="ECO:0007669"/>
    <property type="project" value="UniProtKB-KW"/>
</dbReference>
<evidence type="ECO:0000313" key="14">
    <source>
        <dbReference type="Proteomes" id="UP000010116"/>
    </source>
</evidence>
<proteinExistence type="inferred from homology"/>
<evidence type="ECO:0000256" key="10">
    <source>
        <dbReference type="HAMAP-Rule" id="MF_00104"/>
    </source>
</evidence>
<comment type="similarity">
    <text evidence="2">Belongs to the ribonuclease III family.</text>
</comment>
<dbReference type="SMART" id="SM00358">
    <property type="entry name" value="DSRM"/>
    <property type="match status" value="1"/>
</dbReference>
<dbReference type="PROSITE" id="PS50142">
    <property type="entry name" value="RNASE_3_2"/>
    <property type="match status" value="1"/>
</dbReference>
<gene>
    <name evidence="10 13" type="primary">rnc</name>
    <name evidence="13" type="ORF">NT02SARS_1216</name>
</gene>
<dbReference type="NCBIfam" id="TIGR02191">
    <property type="entry name" value="RNaseIII"/>
    <property type="match status" value="1"/>
</dbReference>
<dbReference type="PANTHER" id="PTHR11207:SF0">
    <property type="entry name" value="RIBONUCLEASE 3"/>
    <property type="match status" value="1"/>
</dbReference>
<keyword evidence="4 10" id="KW-0507">mRNA processing</keyword>
<dbReference type="GO" id="GO:0006397">
    <property type="term" value="P:mRNA processing"/>
    <property type="evidence" value="ECO:0007669"/>
    <property type="project" value="UniProtKB-UniRule"/>
</dbReference>
<evidence type="ECO:0000259" key="11">
    <source>
        <dbReference type="PROSITE" id="PS50137"/>
    </source>
</evidence>
<dbReference type="GO" id="GO:0010468">
    <property type="term" value="P:regulation of gene expression"/>
    <property type="evidence" value="ECO:0007669"/>
    <property type="project" value="TreeGrafter"/>
</dbReference>
<evidence type="ECO:0000256" key="3">
    <source>
        <dbReference type="ARBA" id="ARBA00022552"/>
    </source>
</evidence>